<keyword evidence="2" id="KW-0732">Signal</keyword>
<dbReference type="RefSeq" id="WP_395803695.1">
    <property type="nucleotide sequence ID" value="NZ_CP043494.1"/>
</dbReference>
<accession>A0ABY9WW94</accession>
<dbReference type="InterPro" id="IPR011989">
    <property type="entry name" value="ARM-like"/>
</dbReference>
<evidence type="ECO:0000313" key="4">
    <source>
        <dbReference type="Proteomes" id="UP001611383"/>
    </source>
</evidence>
<gene>
    <name evidence="3" type="ORF">F0U60_27215</name>
</gene>
<feature type="chain" id="PRO_5046173662" evidence="2">
    <location>
        <begin position="24"/>
        <end position="368"/>
    </location>
</feature>
<evidence type="ECO:0000256" key="2">
    <source>
        <dbReference type="SAM" id="SignalP"/>
    </source>
</evidence>
<keyword evidence="4" id="KW-1185">Reference proteome</keyword>
<dbReference type="SUPFAM" id="SSF48371">
    <property type="entry name" value="ARM repeat"/>
    <property type="match status" value="1"/>
</dbReference>
<dbReference type="EMBL" id="CP043494">
    <property type="protein sequence ID" value="WNG47402.1"/>
    <property type="molecule type" value="Genomic_DNA"/>
</dbReference>
<evidence type="ECO:0000313" key="3">
    <source>
        <dbReference type="EMBL" id="WNG47402.1"/>
    </source>
</evidence>
<evidence type="ECO:0000256" key="1">
    <source>
        <dbReference type="SAM" id="MobiDB-lite"/>
    </source>
</evidence>
<reference evidence="3 4" key="1">
    <citation type="submission" date="2019-08" db="EMBL/GenBank/DDBJ databases">
        <title>Archangium and Cystobacter genomes.</title>
        <authorList>
            <person name="Chen I.-C.K."/>
            <person name="Wielgoss S."/>
        </authorList>
    </citation>
    <scope>NUCLEOTIDE SEQUENCE [LARGE SCALE GENOMIC DNA]</scope>
    <source>
        <strain evidence="3 4">Cbm 6</strain>
    </source>
</reference>
<feature type="region of interest" description="Disordered" evidence="1">
    <location>
        <begin position="23"/>
        <end position="42"/>
    </location>
</feature>
<organism evidence="3 4">
    <name type="scientific">Archangium minus</name>
    <dbReference type="NCBI Taxonomy" id="83450"/>
    <lineage>
        <taxon>Bacteria</taxon>
        <taxon>Pseudomonadati</taxon>
        <taxon>Myxococcota</taxon>
        <taxon>Myxococcia</taxon>
        <taxon>Myxococcales</taxon>
        <taxon>Cystobacterineae</taxon>
        <taxon>Archangiaceae</taxon>
        <taxon>Archangium</taxon>
    </lineage>
</organism>
<dbReference type="InterPro" id="IPR016024">
    <property type="entry name" value="ARM-type_fold"/>
</dbReference>
<dbReference type="PROSITE" id="PS51257">
    <property type="entry name" value="PROKAR_LIPOPROTEIN"/>
    <property type="match status" value="1"/>
</dbReference>
<name>A0ABY9WW94_9BACT</name>
<sequence length="368" mass="39901">MRSKFWWVAWALLAGCAPSPHIKAPSPEAPAAAPATKPTEAPAPSRYRLVSVEVFGSRRYSREEVLAVFGVPEGRDVDLSGVRHEAKQGKERLLSRFAFAQVRVGITNYEDTHTVEVMVSLVDIGDEWRLDFAPKPDGTPEDPEGLVAAWAAYEEQAGKLYRAGAMPVGDGSCRAFHCGAGFGHPTLAPLEARFITGVPAHFEALVKVLRTEKDEYRRSLVPFLLAYGRTREEVVEALLPAMRDSSSAVRNNAMRVLWQTQRGASKALVPLAPVLRALHGPSLTDRNKGSVLLGAVVEKDASLRLAALKDAGPVLLEMVTMRQRTDREGALLALRALAGRDLGEDPQAWRGWVAETLAGAGAGEAARK</sequence>
<protein>
    <submittedName>
        <fullName evidence="3">HEAT repeat domain-containing protein</fullName>
    </submittedName>
</protein>
<dbReference type="Proteomes" id="UP001611383">
    <property type="component" value="Chromosome"/>
</dbReference>
<proteinExistence type="predicted"/>
<dbReference type="Gene3D" id="1.25.10.10">
    <property type="entry name" value="Leucine-rich Repeat Variant"/>
    <property type="match status" value="1"/>
</dbReference>
<feature type="signal peptide" evidence="2">
    <location>
        <begin position="1"/>
        <end position="23"/>
    </location>
</feature>